<dbReference type="SUPFAM" id="SSF161084">
    <property type="entry name" value="MAPEG domain-like"/>
    <property type="match status" value="1"/>
</dbReference>
<evidence type="ECO:0000256" key="4">
    <source>
        <dbReference type="ARBA" id="ARBA00023136"/>
    </source>
</evidence>
<dbReference type="RefSeq" id="WP_091361168.1">
    <property type="nucleotide sequence ID" value="NZ_AP025284.1"/>
</dbReference>
<organism evidence="6 7">
    <name type="scientific">Amphritea atlantica</name>
    <dbReference type="NCBI Taxonomy" id="355243"/>
    <lineage>
        <taxon>Bacteria</taxon>
        <taxon>Pseudomonadati</taxon>
        <taxon>Pseudomonadota</taxon>
        <taxon>Gammaproteobacteria</taxon>
        <taxon>Oceanospirillales</taxon>
        <taxon>Oceanospirillaceae</taxon>
        <taxon>Amphritea</taxon>
    </lineage>
</organism>
<evidence type="ECO:0000313" key="7">
    <source>
        <dbReference type="Proteomes" id="UP000198749"/>
    </source>
</evidence>
<dbReference type="STRING" id="355243.SAMN03080615_03713"/>
<sequence length="131" mass="14495">MTTELFWLTLTIALTATLWIPYIGNRIKELGPPSLAWFPLPDPPPKARWADRAMRAHNNAVENLVIFAPLVILVHLSGVSSHATETACMVYFFTRVGHYGFSIFGFPIPLRTVAFLVGVGCQVTLLLSLLS</sequence>
<reference evidence="7" key="1">
    <citation type="submission" date="2016-10" db="EMBL/GenBank/DDBJ databases">
        <authorList>
            <person name="Varghese N."/>
            <person name="Submissions S."/>
        </authorList>
    </citation>
    <scope>NUCLEOTIDE SEQUENCE [LARGE SCALE GENOMIC DNA]</scope>
    <source>
        <strain evidence="7">DSM 18887</strain>
    </source>
</reference>
<feature type="transmembrane region" description="Helical" evidence="5">
    <location>
        <begin position="113"/>
        <end position="130"/>
    </location>
</feature>
<feature type="transmembrane region" description="Helical" evidence="5">
    <location>
        <begin position="6"/>
        <end position="24"/>
    </location>
</feature>
<feature type="transmembrane region" description="Helical" evidence="5">
    <location>
        <begin position="64"/>
        <end position="93"/>
    </location>
</feature>
<dbReference type="Pfam" id="PF01124">
    <property type="entry name" value="MAPEG"/>
    <property type="match status" value="1"/>
</dbReference>
<dbReference type="Proteomes" id="UP000198749">
    <property type="component" value="Unassembled WGS sequence"/>
</dbReference>
<accession>A0A1H9L0P8</accession>
<evidence type="ECO:0000256" key="5">
    <source>
        <dbReference type="SAM" id="Phobius"/>
    </source>
</evidence>
<keyword evidence="2 5" id="KW-0812">Transmembrane</keyword>
<dbReference type="PANTHER" id="PTHR35371:SF1">
    <property type="entry name" value="BLR7753 PROTEIN"/>
    <property type="match status" value="1"/>
</dbReference>
<proteinExistence type="predicted"/>
<keyword evidence="3 5" id="KW-1133">Transmembrane helix</keyword>
<name>A0A1H9L0P8_9GAMM</name>
<protein>
    <submittedName>
        <fullName evidence="6">MAPEG family protein</fullName>
    </submittedName>
</protein>
<dbReference type="InterPro" id="IPR023352">
    <property type="entry name" value="MAPEG-like_dom_sf"/>
</dbReference>
<dbReference type="GO" id="GO:0016020">
    <property type="term" value="C:membrane"/>
    <property type="evidence" value="ECO:0007669"/>
    <property type="project" value="UniProtKB-SubCell"/>
</dbReference>
<comment type="subcellular location">
    <subcellularLocation>
        <location evidence="1">Membrane</location>
    </subcellularLocation>
</comment>
<evidence type="ECO:0000313" key="6">
    <source>
        <dbReference type="EMBL" id="SER04593.1"/>
    </source>
</evidence>
<dbReference type="EMBL" id="FOGB01000015">
    <property type="protein sequence ID" value="SER04593.1"/>
    <property type="molecule type" value="Genomic_DNA"/>
</dbReference>
<keyword evidence="4 5" id="KW-0472">Membrane</keyword>
<evidence type="ECO:0000256" key="1">
    <source>
        <dbReference type="ARBA" id="ARBA00004370"/>
    </source>
</evidence>
<dbReference type="OrthoDB" id="513661at2"/>
<dbReference type="AlphaFoldDB" id="A0A1H9L0P8"/>
<dbReference type="Gene3D" id="1.20.120.550">
    <property type="entry name" value="Membrane associated eicosanoid/glutathione metabolism-like domain"/>
    <property type="match status" value="1"/>
</dbReference>
<dbReference type="PANTHER" id="PTHR35371">
    <property type="entry name" value="INNER MEMBRANE PROTEIN"/>
    <property type="match status" value="1"/>
</dbReference>
<evidence type="ECO:0000256" key="3">
    <source>
        <dbReference type="ARBA" id="ARBA00022989"/>
    </source>
</evidence>
<dbReference type="InterPro" id="IPR001129">
    <property type="entry name" value="Membr-assoc_MAPEG"/>
</dbReference>
<gene>
    <name evidence="6" type="ORF">SAMN03080615_03713</name>
</gene>
<keyword evidence="7" id="KW-1185">Reference proteome</keyword>
<evidence type="ECO:0000256" key="2">
    <source>
        <dbReference type="ARBA" id="ARBA00022692"/>
    </source>
</evidence>